<keyword evidence="1" id="KW-0472">Membrane</keyword>
<keyword evidence="1" id="KW-1133">Transmembrane helix</keyword>
<gene>
    <name evidence="3" type="ORF">PCON_05133</name>
</gene>
<evidence type="ECO:0000313" key="3">
    <source>
        <dbReference type="EMBL" id="CCX05546.1"/>
    </source>
</evidence>
<feature type="transmembrane region" description="Helical" evidence="1">
    <location>
        <begin position="361"/>
        <end position="379"/>
    </location>
</feature>
<dbReference type="eggNOG" id="ENOG502SPX8">
    <property type="taxonomic scope" value="Eukaryota"/>
</dbReference>
<feature type="transmembrane region" description="Helical" evidence="1">
    <location>
        <begin position="53"/>
        <end position="69"/>
    </location>
</feature>
<dbReference type="Proteomes" id="UP000018144">
    <property type="component" value="Unassembled WGS sequence"/>
</dbReference>
<dbReference type="EMBL" id="HF935259">
    <property type="protein sequence ID" value="CCX05546.1"/>
    <property type="molecule type" value="Genomic_DNA"/>
</dbReference>
<dbReference type="AlphaFoldDB" id="U4KWK6"/>
<evidence type="ECO:0000256" key="2">
    <source>
        <dbReference type="SAM" id="SignalP"/>
    </source>
</evidence>
<feature type="chain" id="PRO_5004650910" evidence="2">
    <location>
        <begin position="17"/>
        <end position="474"/>
    </location>
</feature>
<keyword evidence="2" id="KW-0732">Signal</keyword>
<feature type="transmembrane region" description="Helical" evidence="1">
    <location>
        <begin position="90"/>
        <end position="109"/>
    </location>
</feature>
<reference evidence="3 4" key="1">
    <citation type="journal article" date="2013" name="PLoS Genet.">
        <title>The genome and development-dependent transcriptomes of Pyronema confluens: a window into fungal evolution.</title>
        <authorList>
            <person name="Traeger S."/>
            <person name="Altegoer F."/>
            <person name="Freitag M."/>
            <person name="Gabaldon T."/>
            <person name="Kempken F."/>
            <person name="Kumar A."/>
            <person name="Marcet-Houben M."/>
            <person name="Poggeler S."/>
            <person name="Stajich J.E."/>
            <person name="Nowrousian M."/>
        </authorList>
    </citation>
    <scope>NUCLEOTIDE SEQUENCE [LARGE SCALE GENOMIC DNA]</scope>
    <source>
        <strain evidence="4">CBS 100304</strain>
        <tissue evidence="3">Vegetative mycelium</tissue>
    </source>
</reference>
<protein>
    <submittedName>
        <fullName evidence="3">Uncharacterized protein</fullName>
    </submittedName>
</protein>
<keyword evidence="4" id="KW-1185">Reference proteome</keyword>
<dbReference type="STRING" id="1076935.U4KWK6"/>
<name>U4KWK6_PYROM</name>
<organism evidence="3 4">
    <name type="scientific">Pyronema omphalodes (strain CBS 100304)</name>
    <name type="common">Pyronema confluens</name>
    <dbReference type="NCBI Taxonomy" id="1076935"/>
    <lineage>
        <taxon>Eukaryota</taxon>
        <taxon>Fungi</taxon>
        <taxon>Dikarya</taxon>
        <taxon>Ascomycota</taxon>
        <taxon>Pezizomycotina</taxon>
        <taxon>Pezizomycetes</taxon>
        <taxon>Pezizales</taxon>
        <taxon>Pyronemataceae</taxon>
        <taxon>Pyronema</taxon>
    </lineage>
</organism>
<feature type="transmembrane region" description="Helical" evidence="1">
    <location>
        <begin position="422"/>
        <end position="443"/>
    </location>
</feature>
<feature type="transmembrane region" description="Helical" evidence="1">
    <location>
        <begin position="322"/>
        <end position="341"/>
    </location>
</feature>
<evidence type="ECO:0000313" key="4">
    <source>
        <dbReference type="Proteomes" id="UP000018144"/>
    </source>
</evidence>
<proteinExistence type="predicted"/>
<evidence type="ECO:0000256" key="1">
    <source>
        <dbReference type="SAM" id="Phobius"/>
    </source>
</evidence>
<dbReference type="PANTHER" id="PTHR35043">
    <property type="entry name" value="TRANSCRIPTION FACTOR DOMAIN-CONTAINING PROTEIN"/>
    <property type="match status" value="1"/>
</dbReference>
<feature type="signal peptide" evidence="2">
    <location>
        <begin position="1"/>
        <end position="16"/>
    </location>
</feature>
<accession>U4KWK6</accession>
<dbReference type="PANTHER" id="PTHR35043:SF7">
    <property type="entry name" value="TRANSCRIPTION FACTOR DOMAIN-CONTAINING PROTEIN"/>
    <property type="match status" value="1"/>
</dbReference>
<keyword evidence="1" id="KW-0812">Transmembrane</keyword>
<dbReference type="OMA" id="DCIATPV"/>
<feature type="transmembrane region" description="Helical" evidence="1">
    <location>
        <begin position="244"/>
        <end position="260"/>
    </location>
</feature>
<feature type="transmembrane region" description="Helical" evidence="1">
    <location>
        <begin position="129"/>
        <end position="149"/>
    </location>
</feature>
<sequence>MSLLLILLSQLRHASGLPTDKPWQPPLHNITALQKEYAPVWVAPPMYRGTWDIIWSCTITLALCVYTAVHPNIPRKEELYYITFFRKIKWMLITLLSPEIVLYSAWLQFCSAKSAIRRLNDISKQQHLPQTYDIMLGYYICMGGFIAPCRHRGRQDDCRKDYIGGDGLIPDPSGTLYGTLTIDEVVDMAKRGYHLPFDPATIKDKSNARPIAKMMVCLEVLWMVTVSTTRYIRSYPISTLEAHTFVHVVFALAMYGLWWYKPMDIDQATKITDHRTLRLLANILTPQSREEKRERTSLIKRACNFQSILTQRDDVDPWGKHISLVFVPLTYGCLVTVSLLYSGIHYWPWKFIFPTEIERTLWIYACCATAISSLISPGYHMWAEHVFAEGFGWGTFETFFRVIKLCFFAGENVEVTTYKVLHSVAATLAVLTAPIIFAARLYLLAESFASLRQMPAGVYATVQWLEYIPHFFRN</sequence>
<dbReference type="OrthoDB" id="3061561at2759"/>